<evidence type="ECO:0000313" key="2">
    <source>
        <dbReference type="Proteomes" id="UP000662939"/>
    </source>
</evidence>
<dbReference type="SUPFAM" id="SSF56784">
    <property type="entry name" value="HAD-like"/>
    <property type="match status" value="1"/>
</dbReference>
<dbReference type="KEGG" id="nav:JQS30_13510"/>
<dbReference type="EMBL" id="CP070496">
    <property type="protein sequence ID" value="QSB04770.1"/>
    <property type="molecule type" value="Genomic_DNA"/>
</dbReference>
<dbReference type="PANTHER" id="PTHR43481:SF4">
    <property type="entry name" value="GLYCEROL-1-PHOSPHATE PHOSPHOHYDROLASE 1-RELATED"/>
    <property type="match status" value="1"/>
</dbReference>
<dbReference type="AlphaFoldDB" id="A0A895XR73"/>
<dbReference type="SFLD" id="SFLDS00003">
    <property type="entry name" value="Haloacid_Dehalogenase"/>
    <property type="match status" value="1"/>
</dbReference>
<dbReference type="InterPro" id="IPR036412">
    <property type="entry name" value="HAD-like_sf"/>
</dbReference>
<dbReference type="InterPro" id="IPR023214">
    <property type="entry name" value="HAD_sf"/>
</dbReference>
<proteinExistence type="predicted"/>
<evidence type="ECO:0000313" key="1">
    <source>
        <dbReference type="EMBL" id="QSB04770.1"/>
    </source>
</evidence>
<dbReference type="NCBIfam" id="TIGR01509">
    <property type="entry name" value="HAD-SF-IA-v3"/>
    <property type="match status" value="1"/>
</dbReference>
<accession>A0A895XR73</accession>
<dbReference type="PANTHER" id="PTHR43481">
    <property type="entry name" value="FRUCTOSE-1-PHOSPHATE PHOSPHATASE"/>
    <property type="match status" value="1"/>
</dbReference>
<dbReference type="Pfam" id="PF00702">
    <property type="entry name" value="Hydrolase"/>
    <property type="match status" value="1"/>
</dbReference>
<keyword evidence="1" id="KW-0378">Hydrolase</keyword>
<organism evidence="1 2">
    <name type="scientific">Natronoglycomyces albus</name>
    <dbReference type="NCBI Taxonomy" id="2811108"/>
    <lineage>
        <taxon>Bacteria</taxon>
        <taxon>Bacillati</taxon>
        <taxon>Actinomycetota</taxon>
        <taxon>Actinomycetes</taxon>
        <taxon>Glycomycetales</taxon>
        <taxon>Glycomycetaceae</taxon>
        <taxon>Natronoglycomyces</taxon>
    </lineage>
</organism>
<name>A0A895XR73_9ACTN</name>
<gene>
    <name evidence="1" type="ORF">JQS30_13510</name>
</gene>
<dbReference type="InterPro" id="IPR051806">
    <property type="entry name" value="HAD-like_SPP"/>
</dbReference>
<protein>
    <submittedName>
        <fullName evidence="1">HAD-IA family hydrolase</fullName>
    </submittedName>
</protein>
<dbReference type="InterPro" id="IPR006439">
    <property type="entry name" value="HAD-SF_hydro_IA"/>
</dbReference>
<keyword evidence="2" id="KW-1185">Reference proteome</keyword>
<dbReference type="Gene3D" id="1.10.150.240">
    <property type="entry name" value="Putative phosphatase, domain 2"/>
    <property type="match status" value="1"/>
</dbReference>
<dbReference type="InterPro" id="IPR023198">
    <property type="entry name" value="PGP-like_dom2"/>
</dbReference>
<dbReference type="Gene3D" id="3.40.50.1000">
    <property type="entry name" value="HAD superfamily/HAD-like"/>
    <property type="match status" value="1"/>
</dbReference>
<sequence>MKLHHTTAGNSWTLECEAALFDLDGTLVDSHLCVERTWRAWAARHGLDGDAVIATAHGRQNHDAINAIDPRLNTPEELAWMVEAEENCREGITAIPGAKAILQAIPAQRWAIVTSCWNDLARMRIGIADLPEPATLYSADDVPRSKPDPQGYLMAAAALGYQPSECVVFEDAPAGIAAAKAAGTHVVAVTTFFDADTLNVGTSLADYQNLRLEL</sequence>
<dbReference type="Proteomes" id="UP000662939">
    <property type="component" value="Chromosome"/>
</dbReference>
<dbReference type="GO" id="GO:0050308">
    <property type="term" value="F:sugar-phosphatase activity"/>
    <property type="evidence" value="ECO:0007669"/>
    <property type="project" value="TreeGrafter"/>
</dbReference>
<dbReference type="SFLD" id="SFLDG01129">
    <property type="entry name" value="C1.5:_HAD__Beta-PGM__Phosphata"/>
    <property type="match status" value="1"/>
</dbReference>
<reference evidence="1" key="1">
    <citation type="submission" date="2021-02" db="EMBL/GenBank/DDBJ databases">
        <title>Natronoglycomyces albus gen. nov., sp. nov, a haloalkaliphilic actinobacterium from a soda solonchak soil.</title>
        <authorList>
            <person name="Sorokin D.Y."/>
            <person name="Khijniak T.V."/>
            <person name="Zakharycheva A.P."/>
            <person name="Boueva O.V."/>
            <person name="Ariskina E.V."/>
            <person name="Hahnke R.L."/>
            <person name="Bunk B."/>
            <person name="Sproer C."/>
            <person name="Schumann P."/>
            <person name="Evtushenko L.I."/>
            <person name="Kublanov I.V."/>
        </authorList>
    </citation>
    <scope>NUCLEOTIDE SEQUENCE</scope>
    <source>
        <strain evidence="1">DSM 106290</strain>
    </source>
</reference>